<feature type="compositionally biased region" description="Pro residues" evidence="2">
    <location>
        <begin position="392"/>
        <end position="401"/>
    </location>
</feature>
<dbReference type="Pfam" id="PF03816">
    <property type="entry name" value="LytR_cpsA_psr"/>
    <property type="match status" value="1"/>
</dbReference>
<dbReference type="InterPro" id="IPR050922">
    <property type="entry name" value="LytR/CpsA/Psr_CW_biosynth"/>
</dbReference>
<dbReference type="Pfam" id="PF13399">
    <property type="entry name" value="LytR_C"/>
    <property type="match status" value="1"/>
</dbReference>
<accession>C7Q249</accession>
<keyword evidence="7" id="KW-1185">Reference proteome</keyword>
<dbReference type="OrthoDB" id="9782542at2"/>
<sequence length="547" mass="56348" precursor="true">MSEKRKPGLIAGRVMAATLSVVVVLATGAVWFGNKQLTSGGHTTDSINQIKPGQQGYVAPHLGNDVNLLLIGLDSRKDMNGNDLPTSLVEGELHAGSSAIGYYNTNVLILMHIPANGGTVTAYSIPRDSDVERPGGPAAIPGLGTVQVPDMGKGKIKEAYGDAKNFADTKLAATGLKDKAKEEAESREVGREATIRAVQNLTGVHVDHLAEVNLLGFYDTVNAIGNIQVCLKAPAYDPIEDGAGTGLNLPAGVSTIDAATALQFVRQRFHLPNGDLDRTHRQQAFLASVTQKLKQEGILNDIGSMQKLLDVVKNDVVIDDGWSVLDFASQASNLTGGNAEFITLPTTGTVMIGTESALTVDPVAIKKTVTTAFTNDAAVAPPPTTASTAGSTPPPAPPSTTPTPQANISIENGTKTTGLALKVSGALFDAGIPVSKTGNGGNNVQHTTIRYGAGEEALAKQLQAKLGTKTAPTASSSVPKGSIVVTIGYDYKLPPAKTSTSTSTPKPGQPTSTSTSTSSDNSADSSGLSSGAAVDMSGSKNGIPCVY</sequence>
<dbReference type="Proteomes" id="UP000000851">
    <property type="component" value="Chromosome"/>
</dbReference>
<feature type="region of interest" description="Disordered" evidence="2">
    <location>
        <begin position="495"/>
        <end position="547"/>
    </location>
</feature>
<evidence type="ECO:0000259" key="4">
    <source>
        <dbReference type="Pfam" id="PF03816"/>
    </source>
</evidence>
<comment type="similarity">
    <text evidence="1">Belongs to the LytR/CpsA/Psr (LCP) family.</text>
</comment>
<feature type="domain" description="LytR/CpsA/Psr regulator C-terminal" evidence="5">
    <location>
        <begin position="406"/>
        <end position="491"/>
    </location>
</feature>
<evidence type="ECO:0000259" key="5">
    <source>
        <dbReference type="Pfam" id="PF13399"/>
    </source>
</evidence>
<dbReference type="AlphaFoldDB" id="C7Q249"/>
<feature type="region of interest" description="Disordered" evidence="2">
    <location>
        <begin position="376"/>
        <end position="410"/>
    </location>
</feature>
<evidence type="ECO:0000256" key="3">
    <source>
        <dbReference type="SAM" id="Phobius"/>
    </source>
</evidence>
<gene>
    <name evidence="6" type="ordered locus">Caci_8771</name>
</gene>
<dbReference type="PANTHER" id="PTHR33392:SF6">
    <property type="entry name" value="POLYISOPRENYL-TEICHOIC ACID--PEPTIDOGLYCAN TEICHOIC ACID TRANSFERASE TAGU"/>
    <property type="match status" value="1"/>
</dbReference>
<dbReference type="HOGENOM" id="CLU_016455_4_0_11"/>
<organism evidence="6 7">
    <name type="scientific">Catenulispora acidiphila (strain DSM 44928 / JCM 14897 / NBRC 102108 / NRRL B-24433 / ID139908)</name>
    <dbReference type="NCBI Taxonomy" id="479433"/>
    <lineage>
        <taxon>Bacteria</taxon>
        <taxon>Bacillati</taxon>
        <taxon>Actinomycetota</taxon>
        <taxon>Actinomycetes</taxon>
        <taxon>Catenulisporales</taxon>
        <taxon>Catenulisporaceae</taxon>
        <taxon>Catenulispora</taxon>
    </lineage>
</organism>
<dbReference type="Gene3D" id="3.30.70.2390">
    <property type="match status" value="1"/>
</dbReference>
<keyword evidence="3" id="KW-1133">Transmembrane helix</keyword>
<evidence type="ECO:0000313" key="6">
    <source>
        <dbReference type="EMBL" id="ACU77586.1"/>
    </source>
</evidence>
<proteinExistence type="inferred from homology"/>
<keyword evidence="3" id="KW-0472">Membrane</keyword>
<evidence type="ECO:0000256" key="2">
    <source>
        <dbReference type="SAM" id="MobiDB-lite"/>
    </source>
</evidence>
<dbReference type="InterPro" id="IPR027381">
    <property type="entry name" value="LytR/CpsA/Psr_C"/>
</dbReference>
<keyword evidence="3" id="KW-0812">Transmembrane</keyword>
<dbReference type="KEGG" id="cai:Caci_8771"/>
<dbReference type="eggNOG" id="COG1316">
    <property type="taxonomic scope" value="Bacteria"/>
</dbReference>
<dbReference type="PANTHER" id="PTHR33392">
    <property type="entry name" value="POLYISOPRENYL-TEICHOIC ACID--PEPTIDOGLYCAN TEICHOIC ACID TRANSFERASE TAGU"/>
    <property type="match status" value="1"/>
</dbReference>
<dbReference type="RefSeq" id="WP_015797310.1">
    <property type="nucleotide sequence ID" value="NC_013131.1"/>
</dbReference>
<feature type="compositionally biased region" description="Low complexity" evidence="2">
    <location>
        <begin position="495"/>
        <end position="530"/>
    </location>
</feature>
<dbReference type="InParanoid" id="C7Q249"/>
<name>C7Q249_CATAD</name>
<dbReference type="STRING" id="479433.Caci_8771"/>
<dbReference type="InterPro" id="IPR004474">
    <property type="entry name" value="LytR_CpsA_psr"/>
</dbReference>
<dbReference type="Gene3D" id="3.40.630.190">
    <property type="entry name" value="LCP protein"/>
    <property type="match status" value="1"/>
</dbReference>
<evidence type="ECO:0000256" key="1">
    <source>
        <dbReference type="ARBA" id="ARBA00006068"/>
    </source>
</evidence>
<dbReference type="EMBL" id="CP001700">
    <property type="protein sequence ID" value="ACU77586.1"/>
    <property type="molecule type" value="Genomic_DNA"/>
</dbReference>
<reference evidence="6 7" key="1">
    <citation type="journal article" date="2009" name="Stand. Genomic Sci.">
        <title>Complete genome sequence of Catenulispora acidiphila type strain (ID 139908).</title>
        <authorList>
            <person name="Copeland A."/>
            <person name="Lapidus A."/>
            <person name="Glavina Del Rio T."/>
            <person name="Nolan M."/>
            <person name="Lucas S."/>
            <person name="Chen F."/>
            <person name="Tice H."/>
            <person name="Cheng J.F."/>
            <person name="Bruce D."/>
            <person name="Goodwin L."/>
            <person name="Pitluck S."/>
            <person name="Mikhailova N."/>
            <person name="Pati A."/>
            <person name="Ivanova N."/>
            <person name="Mavromatis K."/>
            <person name="Chen A."/>
            <person name="Palaniappan K."/>
            <person name="Chain P."/>
            <person name="Land M."/>
            <person name="Hauser L."/>
            <person name="Chang Y.J."/>
            <person name="Jeffries C.D."/>
            <person name="Chertkov O."/>
            <person name="Brettin T."/>
            <person name="Detter J.C."/>
            <person name="Han C."/>
            <person name="Ali Z."/>
            <person name="Tindall B.J."/>
            <person name="Goker M."/>
            <person name="Bristow J."/>
            <person name="Eisen J.A."/>
            <person name="Markowitz V."/>
            <person name="Hugenholtz P."/>
            <person name="Kyrpides N.C."/>
            <person name="Klenk H.P."/>
        </authorList>
    </citation>
    <scope>NUCLEOTIDE SEQUENCE [LARGE SCALE GENOMIC DNA]</scope>
    <source>
        <strain evidence="7">DSM 44928 / JCM 14897 / NBRC 102108 / NRRL B-24433 / ID139908</strain>
    </source>
</reference>
<feature type="domain" description="Cell envelope-related transcriptional attenuator" evidence="4">
    <location>
        <begin position="104"/>
        <end position="294"/>
    </location>
</feature>
<protein>
    <submittedName>
        <fullName evidence="6">Cell envelope-related transcriptional attenuator</fullName>
    </submittedName>
</protein>
<dbReference type="NCBIfam" id="TIGR00350">
    <property type="entry name" value="lytR_cpsA_psr"/>
    <property type="match status" value="1"/>
</dbReference>
<feature type="transmembrane region" description="Helical" evidence="3">
    <location>
        <begin position="12"/>
        <end position="32"/>
    </location>
</feature>
<evidence type="ECO:0000313" key="7">
    <source>
        <dbReference type="Proteomes" id="UP000000851"/>
    </source>
</evidence>